<name>A0ABN0IG88_BARBA</name>
<organism evidence="12 13">
    <name type="scientific">Bartonella bacilliformis INS</name>
    <dbReference type="NCBI Taxonomy" id="1206782"/>
    <lineage>
        <taxon>Bacteria</taxon>
        <taxon>Pseudomonadati</taxon>
        <taxon>Pseudomonadota</taxon>
        <taxon>Alphaproteobacteria</taxon>
        <taxon>Hyphomicrobiales</taxon>
        <taxon>Bartonellaceae</taxon>
        <taxon>Bartonella</taxon>
    </lineage>
</organism>
<dbReference type="InterPro" id="IPR010065">
    <property type="entry name" value="AA_ABC_transptr_permease_3TM"/>
</dbReference>
<dbReference type="Pfam" id="PF00497">
    <property type="entry name" value="SBP_bac_3"/>
    <property type="match status" value="1"/>
</dbReference>
<dbReference type="Proteomes" id="UP000009359">
    <property type="component" value="Unassembled WGS sequence"/>
</dbReference>
<dbReference type="InterPro" id="IPR035906">
    <property type="entry name" value="MetI-like_sf"/>
</dbReference>
<dbReference type="SMART" id="SM00062">
    <property type="entry name" value="PBPb"/>
    <property type="match status" value="1"/>
</dbReference>
<comment type="similarity">
    <text evidence="3">Belongs to the bacterial solute-binding protein 3 family.</text>
</comment>
<gene>
    <name evidence="12" type="ORF">BbINS_03087</name>
</gene>
<feature type="transmembrane region" description="Helical" evidence="10">
    <location>
        <begin position="111"/>
        <end position="130"/>
    </location>
</feature>
<keyword evidence="9 10" id="KW-0472">Membrane</keyword>
<keyword evidence="6 10" id="KW-0812">Transmembrane</keyword>
<keyword evidence="7" id="KW-0732">Signal</keyword>
<evidence type="ECO:0000256" key="4">
    <source>
        <dbReference type="ARBA" id="ARBA00022448"/>
    </source>
</evidence>
<dbReference type="InterPro" id="IPR051455">
    <property type="entry name" value="Bact_solute-bind_prot3"/>
</dbReference>
<dbReference type="CDD" id="cd13688">
    <property type="entry name" value="PBP2_GltI_DEBP"/>
    <property type="match status" value="1"/>
</dbReference>
<reference evidence="12 13" key="1">
    <citation type="journal article" date="2013" name="Genome Announc.">
        <title>Whole Genome Sequencing and Comparative Analysis of Bartonella bacilliformis Strain INS, the Causative Agent of Carrion's Disease.</title>
        <authorList>
            <person name="Tarazona D."/>
            <person name="Padilla C."/>
            <person name="Caceres O."/>
            <person name="Montenegro J.D."/>
            <person name="Bailon H."/>
            <person name="Ventura G."/>
            <person name="Mendoza G."/>
            <person name="Anaya E."/>
            <person name="Guio H."/>
        </authorList>
    </citation>
    <scope>NUCLEOTIDE SEQUENCE [LARGE SCALE GENOMIC DNA]</scope>
    <source>
        <strain evidence="12 13">INS</strain>
    </source>
</reference>
<keyword evidence="5" id="KW-1003">Cell membrane</keyword>
<dbReference type="PANTHER" id="PTHR30085">
    <property type="entry name" value="AMINO ACID ABC TRANSPORTER PERMEASE"/>
    <property type="match status" value="1"/>
</dbReference>
<dbReference type="InterPro" id="IPR001638">
    <property type="entry name" value="Solute-binding_3/MltF_N"/>
</dbReference>
<comment type="similarity">
    <text evidence="2">Belongs to the binding-protein-dependent transport system permease family. HisMQ subfamily.</text>
</comment>
<proteinExistence type="inferred from homology"/>
<feature type="domain" description="ABC transmembrane type-1" evidence="11">
    <location>
        <begin position="37"/>
        <end position="230"/>
    </location>
</feature>
<sequence>MDFSFLCLDDLTQMPVAGCLGTSGISHTYLDTLLDGFKNTAVLSISSLILAVFVGVVIGTVRTLPNTSVINNTFRAIGGIWVEIMRNIPLLVQVFLWYFVVPKIYPPAMNFSPIILITCALGFFTSARIAEQVRSGIESIPSGQRYAAMAIGFTTYQSYRYIMIPRAIRTILPPLTSVAHAQNDTLERIKQTGRITLGVRESSGLAYALGNGRYTGFHTEMAENIINDISKKIGKPIRIRYLPITSQNRIPLLQNNTYDFECGSTTNDTARGRSVAFAYTTYVEEVRIAVKKDSGIKSIQDLNGKTIATTTGTTAVQLIRQNGRAKNINFRVINGRDHADSFLLLESGRADAFIMDSSILAGSISRSRNPSDYMILDAVLSVEPIACMLRLEDKNFEQAINDSIVSQIKDGSLEKLYNKWFMEPIPPTNTVVGLPLSESIRHAWENPNNKPKEDYTENSL</sequence>
<evidence type="ECO:0000313" key="12">
    <source>
        <dbReference type="EMBL" id="EKS44562.1"/>
    </source>
</evidence>
<comment type="subcellular location">
    <subcellularLocation>
        <location evidence="1">Cell inner membrane</location>
        <topology evidence="1">Multi-pass membrane protein</topology>
    </subcellularLocation>
    <subcellularLocation>
        <location evidence="10">Cell membrane</location>
        <topology evidence="10">Multi-pass membrane protein</topology>
    </subcellularLocation>
</comment>
<keyword evidence="8 10" id="KW-1133">Transmembrane helix</keyword>
<evidence type="ECO:0000313" key="13">
    <source>
        <dbReference type="Proteomes" id="UP000009359"/>
    </source>
</evidence>
<evidence type="ECO:0000256" key="7">
    <source>
        <dbReference type="ARBA" id="ARBA00022729"/>
    </source>
</evidence>
<dbReference type="SUPFAM" id="SSF53850">
    <property type="entry name" value="Periplasmic binding protein-like II"/>
    <property type="match status" value="1"/>
</dbReference>
<dbReference type="NCBIfam" id="TIGR01726">
    <property type="entry name" value="HEQRo_perm_3TM"/>
    <property type="match status" value="1"/>
</dbReference>
<dbReference type="PROSITE" id="PS50928">
    <property type="entry name" value="ABC_TM1"/>
    <property type="match status" value="1"/>
</dbReference>
<dbReference type="CDD" id="cd06261">
    <property type="entry name" value="TM_PBP2"/>
    <property type="match status" value="1"/>
</dbReference>
<dbReference type="SUPFAM" id="SSF161098">
    <property type="entry name" value="MetI-like"/>
    <property type="match status" value="1"/>
</dbReference>
<evidence type="ECO:0000256" key="3">
    <source>
        <dbReference type="ARBA" id="ARBA00010333"/>
    </source>
</evidence>
<dbReference type="InterPro" id="IPR000515">
    <property type="entry name" value="MetI-like"/>
</dbReference>
<evidence type="ECO:0000256" key="10">
    <source>
        <dbReference type="RuleBase" id="RU363032"/>
    </source>
</evidence>
<dbReference type="PANTHER" id="PTHR30085:SF2">
    <property type="entry name" value="GLUTAMATE_ASPARTATE IMPORT SOLUTE-BINDING PROTEIN"/>
    <property type="match status" value="1"/>
</dbReference>
<dbReference type="Gene3D" id="1.10.3720.10">
    <property type="entry name" value="MetI-like"/>
    <property type="match status" value="1"/>
</dbReference>
<evidence type="ECO:0000256" key="2">
    <source>
        <dbReference type="ARBA" id="ARBA00010072"/>
    </source>
</evidence>
<evidence type="ECO:0000256" key="5">
    <source>
        <dbReference type="ARBA" id="ARBA00022475"/>
    </source>
</evidence>
<evidence type="ECO:0000256" key="1">
    <source>
        <dbReference type="ARBA" id="ARBA00004429"/>
    </source>
</evidence>
<feature type="transmembrane region" description="Helical" evidence="10">
    <location>
        <begin position="76"/>
        <end position="99"/>
    </location>
</feature>
<evidence type="ECO:0000256" key="6">
    <source>
        <dbReference type="ARBA" id="ARBA00022692"/>
    </source>
</evidence>
<comment type="caution">
    <text evidence="12">The sequence shown here is derived from an EMBL/GenBank/DDBJ whole genome shotgun (WGS) entry which is preliminary data.</text>
</comment>
<dbReference type="Pfam" id="PF00528">
    <property type="entry name" value="BPD_transp_1"/>
    <property type="match status" value="1"/>
</dbReference>
<protein>
    <submittedName>
        <fullName evidence="12">Glutamate/aspartate ABC transporter</fullName>
    </submittedName>
</protein>
<evidence type="ECO:0000256" key="8">
    <source>
        <dbReference type="ARBA" id="ARBA00022989"/>
    </source>
</evidence>
<evidence type="ECO:0000259" key="11">
    <source>
        <dbReference type="PROSITE" id="PS50928"/>
    </source>
</evidence>
<evidence type="ECO:0000256" key="9">
    <source>
        <dbReference type="ARBA" id="ARBA00023136"/>
    </source>
</evidence>
<dbReference type="EMBL" id="AMQK01000008">
    <property type="protein sequence ID" value="EKS44562.1"/>
    <property type="molecule type" value="Genomic_DNA"/>
</dbReference>
<accession>A0ABN0IG88</accession>
<feature type="transmembrane region" description="Helical" evidence="10">
    <location>
        <begin position="41"/>
        <end position="64"/>
    </location>
</feature>
<dbReference type="Gene3D" id="3.40.190.10">
    <property type="entry name" value="Periplasmic binding protein-like II"/>
    <property type="match status" value="2"/>
</dbReference>
<keyword evidence="13" id="KW-1185">Reference proteome</keyword>
<keyword evidence="4 10" id="KW-0813">Transport</keyword>